<reference evidence="1 2" key="1">
    <citation type="submission" date="2019-07" db="EMBL/GenBank/DDBJ databases">
        <title>Aquicoccus porphyridii gen. nov., sp. nov., isolated from a small marine red alga, Porphyridium marinum.</title>
        <authorList>
            <person name="Liu L."/>
        </authorList>
    </citation>
    <scope>NUCLEOTIDE SEQUENCE [LARGE SCALE GENOMIC DNA]</scope>
    <source>
        <strain evidence="1 2">L1 8-17</strain>
    </source>
</reference>
<accession>A0A5A9YYD2</accession>
<dbReference type="SUPFAM" id="SSF53254">
    <property type="entry name" value="Phosphoglycerate mutase-like"/>
    <property type="match status" value="1"/>
</dbReference>
<dbReference type="InterPro" id="IPR050275">
    <property type="entry name" value="PGM_Phosphatase"/>
</dbReference>
<dbReference type="InterPro" id="IPR029033">
    <property type="entry name" value="His_PPase_superfam"/>
</dbReference>
<protein>
    <submittedName>
        <fullName evidence="1">Histidine phosphatase family protein</fullName>
    </submittedName>
</protein>
<dbReference type="PANTHER" id="PTHR48100">
    <property type="entry name" value="BROAD-SPECIFICITY PHOSPHATASE YOR283W-RELATED"/>
    <property type="match status" value="1"/>
</dbReference>
<comment type="caution">
    <text evidence="1">The sequence shown here is derived from an EMBL/GenBank/DDBJ whole genome shotgun (WGS) entry which is preliminary data.</text>
</comment>
<dbReference type="EMBL" id="VINQ01000023">
    <property type="protein sequence ID" value="KAA0909868.1"/>
    <property type="molecule type" value="Genomic_DNA"/>
</dbReference>
<dbReference type="PANTHER" id="PTHR48100:SF1">
    <property type="entry name" value="HISTIDINE PHOSPHATASE FAMILY PROTEIN-RELATED"/>
    <property type="match status" value="1"/>
</dbReference>
<dbReference type="InterPro" id="IPR013078">
    <property type="entry name" value="His_Pase_superF_clade-1"/>
</dbReference>
<dbReference type="Pfam" id="PF00300">
    <property type="entry name" value="His_Phos_1"/>
    <property type="match status" value="1"/>
</dbReference>
<dbReference type="RefSeq" id="WP_111366491.1">
    <property type="nucleotide sequence ID" value="NZ_VINQ01000023.1"/>
</dbReference>
<organism evidence="1 2">
    <name type="scientific">Aquicoccus porphyridii</name>
    <dbReference type="NCBI Taxonomy" id="1852029"/>
    <lineage>
        <taxon>Bacteria</taxon>
        <taxon>Pseudomonadati</taxon>
        <taxon>Pseudomonadota</taxon>
        <taxon>Alphaproteobacteria</taxon>
        <taxon>Rhodobacterales</taxon>
        <taxon>Paracoccaceae</taxon>
        <taxon>Aquicoccus</taxon>
    </lineage>
</organism>
<dbReference type="GO" id="GO:0016791">
    <property type="term" value="F:phosphatase activity"/>
    <property type="evidence" value="ECO:0007669"/>
    <property type="project" value="TreeGrafter"/>
</dbReference>
<dbReference type="Gene3D" id="3.40.50.1240">
    <property type="entry name" value="Phosphoglycerate mutase-like"/>
    <property type="match status" value="1"/>
</dbReference>
<dbReference type="Proteomes" id="UP000325291">
    <property type="component" value="Unassembled WGS sequence"/>
</dbReference>
<evidence type="ECO:0000313" key="2">
    <source>
        <dbReference type="Proteomes" id="UP000325291"/>
    </source>
</evidence>
<evidence type="ECO:0000313" key="1">
    <source>
        <dbReference type="EMBL" id="KAA0909868.1"/>
    </source>
</evidence>
<dbReference type="AlphaFoldDB" id="A0A5A9YYD2"/>
<name>A0A5A9YYD2_9RHOB</name>
<sequence>MSRIFWVRHGPTHAKSMVGWSDLPADLSDRDRLDRLADFLPREAPVISSDLIRATATADAIARDRPRLPHDPDLREMHFGAWELKRHNEIEDQVHARAFWETPGDLGPPGGESWNTLSARVDRAVNRIFNQYPESDIIAVAHFGVILTQLQKALGLTAYETFSFKIDNLSVTELNRTNTGWHAERVNHLP</sequence>
<dbReference type="GO" id="GO:0005737">
    <property type="term" value="C:cytoplasm"/>
    <property type="evidence" value="ECO:0007669"/>
    <property type="project" value="TreeGrafter"/>
</dbReference>
<dbReference type="SMART" id="SM00855">
    <property type="entry name" value="PGAM"/>
    <property type="match status" value="1"/>
</dbReference>
<keyword evidence="2" id="KW-1185">Reference proteome</keyword>
<gene>
    <name evidence="1" type="ORF">FLO80_19625</name>
</gene>
<proteinExistence type="predicted"/>